<proteinExistence type="inferred from homology"/>
<dbReference type="Pfam" id="PF01055">
    <property type="entry name" value="Glyco_hydro_31_2nd"/>
    <property type="match status" value="1"/>
</dbReference>
<dbReference type="InterPro" id="IPR048395">
    <property type="entry name" value="Glyco_hydro_31_C"/>
</dbReference>
<dbReference type="SUPFAM" id="SSF51445">
    <property type="entry name" value="(Trans)glycosidases"/>
    <property type="match status" value="1"/>
</dbReference>
<dbReference type="InterPro" id="IPR013780">
    <property type="entry name" value="Glyco_hydro_b"/>
</dbReference>
<dbReference type="NCBIfam" id="NF007746">
    <property type="entry name" value="PRK10426.1"/>
    <property type="match status" value="1"/>
</dbReference>
<evidence type="ECO:0000256" key="2">
    <source>
        <dbReference type="RuleBase" id="RU361185"/>
    </source>
</evidence>
<dbReference type="Gene3D" id="3.20.20.80">
    <property type="entry name" value="Glycosidases"/>
    <property type="match status" value="1"/>
</dbReference>
<organism evidence="7 8">
    <name type="scientific">Littorina saxatilis</name>
    <dbReference type="NCBI Taxonomy" id="31220"/>
    <lineage>
        <taxon>Eukaryota</taxon>
        <taxon>Metazoa</taxon>
        <taxon>Spiralia</taxon>
        <taxon>Lophotrochozoa</taxon>
        <taxon>Mollusca</taxon>
        <taxon>Gastropoda</taxon>
        <taxon>Caenogastropoda</taxon>
        <taxon>Littorinimorpha</taxon>
        <taxon>Littorinoidea</taxon>
        <taxon>Littorinidae</taxon>
        <taxon>Littorina</taxon>
    </lineage>
</organism>
<keyword evidence="2" id="KW-0378">Hydrolase</keyword>
<dbReference type="SUPFAM" id="SSF51011">
    <property type="entry name" value="Glycosyl hydrolase domain"/>
    <property type="match status" value="1"/>
</dbReference>
<dbReference type="InterPro" id="IPR000322">
    <property type="entry name" value="Glyco_hydro_31_TIM"/>
</dbReference>
<dbReference type="PANTHER" id="PTHR46959">
    <property type="entry name" value="SULFOQUINOVOSIDASE"/>
    <property type="match status" value="1"/>
</dbReference>
<dbReference type="CDD" id="cd06594">
    <property type="entry name" value="GH31_glucosidase_YihQ"/>
    <property type="match status" value="1"/>
</dbReference>
<dbReference type="AlphaFoldDB" id="A0AAN9BBT4"/>
<dbReference type="SUPFAM" id="SSF74650">
    <property type="entry name" value="Galactose mutarotase-like"/>
    <property type="match status" value="1"/>
</dbReference>
<accession>A0AAN9BBT4</accession>
<dbReference type="GO" id="GO:0090599">
    <property type="term" value="F:alpha-glucosidase activity"/>
    <property type="evidence" value="ECO:0007669"/>
    <property type="project" value="UniProtKB-ARBA"/>
</dbReference>
<dbReference type="InterPro" id="IPR011013">
    <property type="entry name" value="Gal_mutarotase_sf_dom"/>
</dbReference>
<comment type="caution">
    <text evidence="7">The sequence shown here is derived from an EMBL/GenBank/DDBJ whole genome shotgun (WGS) entry which is preliminary data.</text>
</comment>
<dbReference type="Gene3D" id="2.60.40.1180">
    <property type="entry name" value="Golgi alpha-mannosidase II"/>
    <property type="match status" value="1"/>
</dbReference>
<evidence type="ECO:0000313" key="8">
    <source>
        <dbReference type="Proteomes" id="UP001374579"/>
    </source>
</evidence>
<dbReference type="Pfam" id="PF21365">
    <property type="entry name" value="Glyco_hydro_31_3rd"/>
    <property type="match status" value="1"/>
</dbReference>
<feature type="chain" id="PRO_5042870566" description="Alpha-glucosidase" evidence="4">
    <location>
        <begin position="20"/>
        <end position="751"/>
    </location>
</feature>
<dbReference type="CDD" id="cd14752">
    <property type="entry name" value="GH31_N"/>
    <property type="match status" value="1"/>
</dbReference>
<dbReference type="InterPro" id="IPR044112">
    <property type="entry name" value="YihQ_TIM-like"/>
</dbReference>
<evidence type="ECO:0000313" key="7">
    <source>
        <dbReference type="EMBL" id="KAK7102622.1"/>
    </source>
</evidence>
<reference evidence="7 8" key="1">
    <citation type="submission" date="2024-02" db="EMBL/GenBank/DDBJ databases">
        <title>Chromosome-scale genome assembly of the rough periwinkle Littorina saxatilis.</title>
        <authorList>
            <person name="De Jode A."/>
            <person name="Faria R."/>
            <person name="Formenti G."/>
            <person name="Sims Y."/>
            <person name="Smith T.P."/>
            <person name="Tracey A."/>
            <person name="Wood J.M.D."/>
            <person name="Zagrodzka Z.B."/>
            <person name="Johannesson K."/>
            <person name="Butlin R.K."/>
            <person name="Leder E.H."/>
        </authorList>
    </citation>
    <scope>NUCLEOTIDE SEQUENCE [LARGE SCALE GENOMIC DNA]</scope>
    <source>
        <strain evidence="7">Snail1</strain>
        <tissue evidence="7">Muscle</tissue>
    </source>
</reference>
<evidence type="ECO:0000259" key="5">
    <source>
        <dbReference type="Pfam" id="PF01055"/>
    </source>
</evidence>
<sequence>MKGFATLLLLLLAPSECWSVFSFRETGSGKFQVSLDNILIFNHSKENPMLFGGQGETEFLESKGNFRINDDVTSRVPLTDVTVKRSGIPTSITLSSDSKHYIEIQLTEDESHPLVVDVLEMKGFDRLWLRVVAQVDELVYGGGEQFSYFSLRGRTFPIWTREQGVGRNKSTLTTFYSDKKDGAGGDYHTTYFPQPTFVSTRNYYLHHSGPNYAVLDFSHDLYHELYVLAKPGRIHVQTESDLASLVGKLTQFLGRQPPLPDWIHSGAILGIQGGTQKMLDYIQQAEDHGVTVAAVWIQDWVGRITTSFGRRLFWDWHWNPEQYPDLKAEVARLKERGIRVLTYINPYLNFEGELFKEADAKGYFVKNATNQTFVNDFGEFFCGTIDLTNPAAYDWYKNEVVKKNMIEFGFSGWMADFGEYLPIHGVSFHSGQSAEELHNQWPVMWAQLNRQAVEETGKLGDVVFWMRAGWTGTGNYTTLLWAGDQNVDWSLSDGLASTLTAALSVGMSGVALTHYDIGGFTTFASYTPPLVRTEELLLRSAEMAVFTPVFRTHEGNQPSANVQFYSSEGTLKKFGRLSRMFAAMMNYTRHVVSASSTTGLPAQRPLFLNYPSDEPSYDVRYQYMYGDDLLVAPVYLPGVNTLDVYLPSDPEASWVFLWDESIVSSGGGTVQVAAPVGHPPVFYRNVSEFVPVFRQVASEPLIDLPEFIPESQGPTTPRPRQEQEPSTCSGVKVSLKFTFVLCLVLFSKILV</sequence>
<dbReference type="GO" id="GO:0030246">
    <property type="term" value="F:carbohydrate binding"/>
    <property type="evidence" value="ECO:0007669"/>
    <property type="project" value="InterPro"/>
</dbReference>
<dbReference type="InterPro" id="IPR017853">
    <property type="entry name" value="GH"/>
</dbReference>
<evidence type="ECO:0008006" key="9">
    <source>
        <dbReference type="Google" id="ProtNLM"/>
    </source>
</evidence>
<dbReference type="PANTHER" id="PTHR46959:SF2">
    <property type="entry name" value="SULFOQUINOVOSIDASE"/>
    <property type="match status" value="1"/>
</dbReference>
<evidence type="ECO:0000259" key="6">
    <source>
        <dbReference type="Pfam" id="PF21365"/>
    </source>
</evidence>
<keyword evidence="8" id="KW-1185">Reference proteome</keyword>
<evidence type="ECO:0000256" key="3">
    <source>
        <dbReference type="SAM" id="MobiDB-lite"/>
    </source>
</evidence>
<dbReference type="Proteomes" id="UP001374579">
    <property type="component" value="Unassembled WGS sequence"/>
</dbReference>
<protein>
    <recommendedName>
        <fullName evidence="9">Alpha-glucosidase</fullName>
    </recommendedName>
</protein>
<dbReference type="EMBL" id="JBAMIC010000010">
    <property type="protein sequence ID" value="KAK7102622.1"/>
    <property type="molecule type" value="Genomic_DNA"/>
</dbReference>
<gene>
    <name evidence="7" type="ORF">V1264_020814</name>
</gene>
<dbReference type="GO" id="GO:0005975">
    <property type="term" value="P:carbohydrate metabolic process"/>
    <property type="evidence" value="ECO:0007669"/>
    <property type="project" value="InterPro"/>
</dbReference>
<comment type="similarity">
    <text evidence="1 2">Belongs to the glycosyl hydrolase 31 family.</text>
</comment>
<keyword evidence="2" id="KW-0326">Glycosidase</keyword>
<name>A0AAN9BBT4_9CAEN</name>
<feature type="domain" description="Glycosyl hydrolase family 31 C-terminal" evidence="6">
    <location>
        <begin position="599"/>
        <end position="685"/>
    </location>
</feature>
<dbReference type="InterPro" id="IPR052990">
    <property type="entry name" value="Sulfoquinovosidase_GH31"/>
</dbReference>
<feature type="signal peptide" evidence="4">
    <location>
        <begin position="1"/>
        <end position="19"/>
    </location>
</feature>
<dbReference type="Gene3D" id="2.60.40.1760">
    <property type="entry name" value="glycosyl hydrolase (family 31)"/>
    <property type="match status" value="1"/>
</dbReference>
<keyword evidence="4" id="KW-0732">Signal</keyword>
<evidence type="ECO:0000256" key="4">
    <source>
        <dbReference type="SAM" id="SignalP"/>
    </source>
</evidence>
<evidence type="ECO:0000256" key="1">
    <source>
        <dbReference type="ARBA" id="ARBA00007806"/>
    </source>
</evidence>
<feature type="domain" description="Glycoside hydrolase family 31 TIM barrel" evidence="5">
    <location>
        <begin position="276"/>
        <end position="560"/>
    </location>
</feature>
<feature type="region of interest" description="Disordered" evidence="3">
    <location>
        <begin position="706"/>
        <end position="726"/>
    </location>
</feature>